<sequence length="107" mass="11966">MSVFRSFVARRSPLVSYGVVQRAGFHQSIAFTAGKETKLHTEGRADEVEAEKAKSLKEQKEGKGNWKEELASDSESIVKADRAEHGSTEETIKKLQEEGKKMAEQQK</sequence>
<protein>
    <submittedName>
        <fullName evidence="2">Uncharacterized protein</fullName>
    </submittedName>
</protein>
<dbReference type="EMBL" id="JAADJZ010000015">
    <property type="protein sequence ID" value="KAF2869963.1"/>
    <property type="molecule type" value="Genomic_DNA"/>
</dbReference>
<comment type="caution">
    <text evidence="2">The sequence shown here is derived from an EMBL/GenBank/DDBJ whole genome shotgun (WGS) entry which is preliminary data.</text>
</comment>
<reference evidence="2 3" key="1">
    <citation type="submission" date="2020-01" db="EMBL/GenBank/DDBJ databases">
        <authorList>
            <consortium name="DOE Joint Genome Institute"/>
            <person name="Haridas S."/>
            <person name="Albert R."/>
            <person name="Binder M."/>
            <person name="Bloem J."/>
            <person name="Labutti K."/>
            <person name="Salamov A."/>
            <person name="Andreopoulos B."/>
            <person name="Baker S.E."/>
            <person name="Barry K."/>
            <person name="Bills G."/>
            <person name="Bluhm B.H."/>
            <person name="Cannon C."/>
            <person name="Castanera R."/>
            <person name="Culley D.E."/>
            <person name="Daum C."/>
            <person name="Ezra D."/>
            <person name="Gonzalez J.B."/>
            <person name="Henrissat B."/>
            <person name="Kuo A."/>
            <person name="Liang C."/>
            <person name="Lipzen A."/>
            <person name="Lutzoni F."/>
            <person name="Magnuson J."/>
            <person name="Mondo S."/>
            <person name="Nolan M."/>
            <person name="Ohm R."/>
            <person name="Pangilinan J."/>
            <person name="Park H.-J.H."/>
            <person name="Ramirez L."/>
            <person name="Alfaro M."/>
            <person name="Sun H."/>
            <person name="Tritt A."/>
            <person name="Yoshinaga Y."/>
            <person name="Zwiers L.-H.L."/>
            <person name="Turgeon B.G."/>
            <person name="Goodwin S.B."/>
            <person name="Spatafora J.W."/>
            <person name="Crous P.W."/>
            <person name="Grigoriev I.V."/>
        </authorList>
    </citation>
    <scope>NUCLEOTIDE SEQUENCE [LARGE SCALE GENOMIC DNA]</scope>
    <source>
        <strain evidence="2 3">CBS 611.86</strain>
    </source>
</reference>
<keyword evidence="3" id="KW-1185">Reference proteome</keyword>
<dbReference type="OrthoDB" id="529205at2759"/>
<gene>
    <name evidence="2" type="ORF">BDV95DRAFT_497194</name>
</gene>
<dbReference type="Proteomes" id="UP000481861">
    <property type="component" value="Unassembled WGS sequence"/>
</dbReference>
<organism evidence="2 3">
    <name type="scientific">Massariosphaeria phaeospora</name>
    <dbReference type="NCBI Taxonomy" id="100035"/>
    <lineage>
        <taxon>Eukaryota</taxon>
        <taxon>Fungi</taxon>
        <taxon>Dikarya</taxon>
        <taxon>Ascomycota</taxon>
        <taxon>Pezizomycotina</taxon>
        <taxon>Dothideomycetes</taxon>
        <taxon>Pleosporomycetidae</taxon>
        <taxon>Pleosporales</taxon>
        <taxon>Pleosporales incertae sedis</taxon>
        <taxon>Massariosphaeria</taxon>
    </lineage>
</organism>
<proteinExistence type="predicted"/>
<feature type="region of interest" description="Disordered" evidence="1">
    <location>
        <begin position="41"/>
        <end position="107"/>
    </location>
</feature>
<evidence type="ECO:0000256" key="1">
    <source>
        <dbReference type="SAM" id="MobiDB-lite"/>
    </source>
</evidence>
<dbReference type="AlphaFoldDB" id="A0A7C8M9V7"/>
<name>A0A7C8M9V7_9PLEO</name>
<evidence type="ECO:0000313" key="2">
    <source>
        <dbReference type="EMBL" id="KAF2869963.1"/>
    </source>
</evidence>
<accession>A0A7C8M9V7</accession>
<evidence type="ECO:0000313" key="3">
    <source>
        <dbReference type="Proteomes" id="UP000481861"/>
    </source>
</evidence>